<evidence type="ECO:0000313" key="4">
    <source>
        <dbReference type="EMBL" id="GAN01943.1"/>
    </source>
</evidence>
<accession>A0A0C9MJ63</accession>
<proteinExistence type="predicted"/>
<dbReference type="SUPFAM" id="SSF50685">
    <property type="entry name" value="Barwin-like endoglucanases"/>
    <property type="match status" value="1"/>
</dbReference>
<feature type="chain" id="PRO_5002199579" evidence="2">
    <location>
        <begin position="28"/>
        <end position="161"/>
    </location>
</feature>
<dbReference type="InterPro" id="IPR036908">
    <property type="entry name" value="RlpA-like_sf"/>
</dbReference>
<protein>
    <submittedName>
        <fullName evidence="4">Non-catalytic module family EXPN</fullName>
    </submittedName>
</protein>
<dbReference type="PANTHER" id="PTHR31836:SF28">
    <property type="entry name" value="SRCR DOMAIN-CONTAINING PROTEIN-RELATED"/>
    <property type="match status" value="1"/>
</dbReference>
<evidence type="ECO:0000259" key="3">
    <source>
        <dbReference type="Pfam" id="PF03330"/>
    </source>
</evidence>
<dbReference type="OrthoDB" id="623670at2759"/>
<dbReference type="CDD" id="cd22191">
    <property type="entry name" value="DPBB_RlpA_EXP_N-like"/>
    <property type="match status" value="1"/>
</dbReference>
<evidence type="ECO:0000256" key="2">
    <source>
        <dbReference type="SAM" id="SignalP"/>
    </source>
</evidence>
<feature type="signal peptide" evidence="2">
    <location>
        <begin position="1"/>
        <end position="27"/>
    </location>
</feature>
<dbReference type="EMBL" id="DF836303">
    <property type="protein sequence ID" value="GAN01943.1"/>
    <property type="molecule type" value="Genomic_DNA"/>
</dbReference>
<evidence type="ECO:0000313" key="5">
    <source>
        <dbReference type="Proteomes" id="UP000053815"/>
    </source>
</evidence>
<keyword evidence="5" id="KW-1185">Reference proteome</keyword>
<dbReference type="AlphaFoldDB" id="A0A0C9MJ63"/>
<dbReference type="InterPro" id="IPR051477">
    <property type="entry name" value="Expansin_CellWall"/>
</dbReference>
<name>A0A0C9MJ63_9FUNG</name>
<keyword evidence="1 2" id="KW-0732">Signal</keyword>
<dbReference type="InterPro" id="IPR009009">
    <property type="entry name" value="RlpA-like_DPBB"/>
</dbReference>
<dbReference type="PANTHER" id="PTHR31836">
    <property type="match status" value="1"/>
</dbReference>
<dbReference type="Gene3D" id="2.40.40.10">
    <property type="entry name" value="RlpA-like domain"/>
    <property type="match status" value="1"/>
</dbReference>
<gene>
    <name evidence="4" type="ORF">MAM1_0014c01380</name>
</gene>
<feature type="domain" description="RlpA-like protein double-psi beta-barrel" evidence="3">
    <location>
        <begin position="95"/>
        <end position="157"/>
    </location>
</feature>
<organism evidence="4">
    <name type="scientific">Mucor ambiguus</name>
    <dbReference type="NCBI Taxonomy" id="91626"/>
    <lineage>
        <taxon>Eukaryota</taxon>
        <taxon>Fungi</taxon>
        <taxon>Fungi incertae sedis</taxon>
        <taxon>Mucoromycota</taxon>
        <taxon>Mucoromycotina</taxon>
        <taxon>Mucoromycetes</taxon>
        <taxon>Mucorales</taxon>
        <taxon>Mucorineae</taxon>
        <taxon>Mucoraceae</taxon>
        <taxon>Mucor</taxon>
    </lineage>
</organism>
<dbReference type="Proteomes" id="UP000053815">
    <property type="component" value="Unassembled WGS sequence"/>
</dbReference>
<evidence type="ECO:0000256" key="1">
    <source>
        <dbReference type="ARBA" id="ARBA00022729"/>
    </source>
</evidence>
<dbReference type="Pfam" id="PF03330">
    <property type="entry name" value="DPBB_1"/>
    <property type="match status" value="1"/>
</dbReference>
<reference evidence="4" key="1">
    <citation type="submission" date="2014-09" db="EMBL/GenBank/DDBJ databases">
        <title>Draft genome sequence of an oleaginous Mucoromycotina fungus Mucor ambiguus NBRC6742.</title>
        <authorList>
            <person name="Takeda I."/>
            <person name="Yamane N."/>
            <person name="Morita T."/>
            <person name="Tamano K."/>
            <person name="Machida M."/>
            <person name="Baker S."/>
            <person name="Koike H."/>
        </authorList>
    </citation>
    <scope>NUCLEOTIDE SEQUENCE</scope>
    <source>
        <strain evidence="4">NBRC 6742</strain>
    </source>
</reference>
<dbReference type="STRING" id="91626.A0A0C9MJ63"/>
<sequence length="161" mass="17392">MFNSCALLFSTAIAAVILCLFSFIADAAAVAAIDTNVSALLPCAKQSLLEKRGKKNKSEYSGKATWFIPSLHGGSMGACGKYEADDDYVVAMNAVQYGRMNKVSDVCGKRVRIYHKGKSVEAVINDACPGCKYGDLDLTKPVFGELGKFKTGILDITWEYI</sequence>